<gene>
    <name evidence="11" type="primary">mnmG</name>
    <name evidence="11" type="synonym">gidA</name>
    <name evidence="13" type="ORF">SAMN04489859_100794</name>
</gene>
<evidence type="ECO:0000313" key="14">
    <source>
        <dbReference type="Proteomes" id="UP000199054"/>
    </source>
</evidence>
<evidence type="ECO:0000256" key="2">
    <source>
        <dbReference type="ARBA" id="ARBA00003717"/>
    </source>
</evidence>
<dbReference type="Proteomes" id="UP000199054">
    <property type="component" value="Unassembled WGS sequence"/>
</dbReference>
<dbReference type="HAMAP" id="MF_00129">
    <property type="entry name" value="MnmG_GidA"/>
    <property type="match status" value="1"/>
</dbReference>
<keyword evidence="6 11" id="KW-0819">tRNA processing</keyword>
<dbReference type="InterPro" id="IPR026904">
    <property type="entry name" value="MnmG_C"/>
</dbReference>
<feature type="domain" description="tRNA uridine 5-carboxymethylaminomethyl modification enzyme C-terminal subdomain" evidence="12">
    <location>
        <begin position="538"/>
        <end position="609"/>
    </location>
</feature>
<evidence type="ECO:0000256" key="3">
    <source>
        <dbReference type="ARBA" id="ARBA00007653"/>
    </source>
</evidence>
<evidence type="ECO:0000256" key="11">
    <source>
        <dbReference type="HAMAP-Rule" id="MF_00129"/>
    </source>
</evidence>
<evidence type="ECO:0000259" key="12">
    <source>
        <dbReference type="SMART" id="SM01228"/>
    </source>
</evidence>
<comment type="subunit">
    <text evidence="9 11">Homodimer. Heterotetramer of two MnmE and two MnmG subunits.</text>
</comment>
<dbReference type="FunFam" id="1.10.150.570:FF:000001">
    <property type="entry name" value="tRNA uridine 5-carboxymethylaminomethyl modification enzyme MnmG"/>
    <property type="match status" value="1"/>
</dbReference>
<feature type="binding site" evidence="11">
    <location>
        <position position="366"/>
    </location>
    <ligand>
        <name>FAD</name>
        <dbReference type="ChEBI" id="CHEBI:57692"/>
    </ligand>
</feature>
<feature type="binding site" evidence="11">
    <location>
        <position position="122"/>
    </location>
    <ligand>
        <name>FAD</name>
        <dbReference type="ChEBI" id="CHEBI:57692"/>
    </ligand>
</feature>
<organism evidence="13 14">
    <name type="scientific">Paracoccus alcaliphilus</name>
    <dbReference type="NCBI Taxonomy" id="34002"/>
    <lineage>
        <taxon>Bacteria</taxon>
        <taxon>Pseudomonadati</taxon>
        <taxon>Pseudomonadota</taxon>
        <taxon>Alphaproteobacteria</taxon>
        <taxon>Rhodobacterales</taxon>
        <taxon>Paracoccaceae</taxon>
        <taxon>Paracoccus</taxon>
    </lineage>
</organism>
<dbReference type="Pfam" id="PF13932">
    <property type="entry name" value="SAM_GIDA_C"/>
    <property type="match status" value="1"/>
</dbReference>
<dbReference type="FunFam" id="3.50.50.60:FF:000002">
    <property type="entry name" value="tRNA uridine 5-carboxymethylaminomethyl modification enzyme MnmG"/>
    <property type="match status" value="1"/>
</dbReference>
<reference evidence="13 14" key="1">
    <citation type="submission" date="2016-10" db="EMBL/GenBank/DDBJ databases">
        <authorList>
            <person name="de Groot N.N."/>
        </authorList>
    </citation>
    <scope>NUCLEOTIDE SEQUENCE [LARGE SCALE GENOMIC DNA]</scope>
    <source>
        <strain evidence="13 14">DSM 8512</strain>
    </source>
</reference>
<dbReference type="GO" id="GO:0005829">
    <property type="term" value="C:cytosol"/>
    <property type="evidence" value="ECO:0007669"/>
    <property type="project" value="TreeGrafter"/>
</dbReference>
<evidence type="ECO:0000256" key="4">
    <source>
        <dbReference type="ARBA" id="ARBA00020461"/>
    </source>
</evidence>
<evidence type="ECO:0000256" key="8">
    <source>
        <dbReference type="ARBA" id="ARBA00023027"/>
    </source>
</evidence>
<feature type="binding site" evidence="11">
    <location>
        <begin position="10"/>
        <end position="15"/>
    </location>
    <ligand>
        <name>FAD</name>
        <dbReference type="ChEBI" id="CHEBI:57692"/>
    </ligand>
</feature>
<dbReference type="NCBIfam" id="TIGR00136">
    <property type="entry name" value="mnmG_gidA"/>
    <property type="match status" value="1"/>
</dbReference>
<dbReference type="InterPro" id="IPR020595">
    <property type="entry name" value="MnmG-rel_CS"/>
</dbReference>
<dbReference type="SMART" id="SM01228">
    <property type="entry name" value="GIDA_assoc_3"/>
    <property type="match status" value="1"/>
</dbReference>
<dbReference type="Gene3D" id="3.50.50.60">
    <property type="entry name" value="FAD/NAD(P)-binding domain"/>
    <property type="match status" value="2"/>
</dbReference>
<dbReference type="InterPro" id="IPR044920">
    <property type="entry name" value="MnmG_C_subdom_sf"/>
</dbReference>
<dbReference type="InterPro" id="IPR040131">
    <property type="entry name" value="MnmG_N"/>
</dbReference>
<evidence type="ECO:0000313" key="13">
    <source>
        <dbReference type="EMBL" id="SEN46171.1"/>
    </source>
</evidence>
<dbReference type="PANTHER" id="PTHR11806">
    <property type="entry name" value="GLUCOSE INHIBITED DIVISION PROTEIN A"/>
    <property type="match status" value="1"/>
</dbReference>
<evidence type="ECO:0000256" key="5">
    <source>
        <dbReference type="ARBA" id="ARBA00022630"/>
    </source>
</evidence>
<dbReference type="InterPro" id="IPR002218">
    <property type="entry name" value="MnmG-rel"/>
</dbReference>
<keyword evidence="5 11" id="KW-0285">Flavoprotein</keyword>
<evidence type="ECO:0000256" key="1">
    <source>
        <dbReference type="ARBA" id="ARBA00001974"/>
    </source>
</evidence>
<comment type="function">
    <text evidence="2 11">NAD-binding protein involved in the addition of a carboxymethylaminomethyl (cmnm) group at the wobble position (U34) of certain tRNAs, forming tRNA-cmnm(5)s(2)U34.</text>
</comment>
<comment type="cofactor">
    <cofactor evidence="1 11">
        <name>FAD</name>
        <dbReference type="ChEBI" id="CHEBI:57692"/>
    </cofactor>
</comment>
<evidence type="ECO:0000256" key="6">
    <source>
        <dbReference type="ARBA" id="ARBA00022694"/>
    </source>
</evidence>
<comment type="subcellular location">
    <subcellularLocation>
        <location evidence="11">Cytoplasm</location>
    </subcellularLocation>
</comment>
<dbReference type="GO" id="GO:0050660">
    <property type="term" value="F:flavin adenine dinucleotide binding"/>
    <property type="evidence" value="ECO:0007669"/>
    <property type="project" value="UniProtKB-UniRule"/>
</dbReference>
<dbReference type="AlphaFoldDB" id="A0A1H8GPW9"/>
<keyword evidence="11" id="KW-0963">Cytoplasm</keyword>
<dbReference type="RefSeq" id="WP_090611161.1">
    <property type="nucleotide sequence ID" value="NZ_CP067124.1"/>
</dbReference>
<dbReference type="Pfam" id="PF21680">
    <property type="entry name" value="GIDA_C_1st"/>
    <property type="match status" value="1"/>
</dbReference>
<dbReference type="GO" id="GO:0002098">
    <property type="term" value="P:tRNA wobble uridine modification"/>
    <property type="evidence" value="ECO:0007669"/>
    <property type="project" value="InterPro"/>
</dbReference>
<keyword evidence="7 11" id="KW-0274">FAD</keyword>
<protein>
    <recommendedName>
        <fullName evidence="4 11">tRNA uridine 5-carboxymethylaminomethyl modification enzyme MnmG</fullName>
    </recommendedName>
    <alternativeName>
        <fullName evidence="10 11">Glucose-inhibited division protein A</fullName>
    </alternativeName>
</protein>
<keyword evidence="14" id="KW-1185">Reference proteome</keyword>
<feature type="binding site" evidence="11">
    <location>
        <begin position="269"/>
        <end position="283"/>
    </location>
    <ligand>
        <name>NAD(+)</name>
        <dbReference type="ChEBI" id="CHEBI:57540"/>
    </ligand>
</feature>
<dbReference type="PROSITE" id="PS01281">
    <property type="entry name" value="GIDA_2"/>
    <property type="match status" value="1"/>
</dbReference>
<keyword evidence="8 11" id="KW-0520">NAD</keyword>
<dbReference type="InterPro" id="IPR004416">
    <property type="entry name" value="MnmG"/>
</dbReference>
<dbReference type="STRING" id="34002.SAMN04489859_100794"/>
<dbReference type="OrthoDB" id="9815560at2"/>
<dbReference type="EMBL" id="FODE01000007">
    <property type="protein sequence ID" value="SEN46171.1"/>
    <property type="molecule type" value="Genomic_DNA"/>
</dbReference>
<proteinExistence type="inferred from homology"/>
<dbReference type="SUPFAM" id="SSF51905">
    <property type="entry name" value="FAD/NAD(P)-binding domain"/>
    <property type="match status" value="1"/>
</dbReference>
<dbReference type="InterPro" id="IPR036188">
    <property type="entry name" value="FAD/NAD-bd_sf"/>
</dbReference>
<evidence type="ECO:0000256" key="10">
    <source>
        <dbReference type="ARBA" id="ARBA00031800"/>
    </source>
</evidence>
<dbReference type="Pfam" id="PF01134">
    <property type="entry name" value="GIDA"/>
    <property type="match status" value="1"/>
</dbReference>
<dbReference type="InterPro" id="IPR047001">
    <property type="entry name" value="MnmG_C_subdom"/>
</dbReference>
<dbReference type="PANTHER" id="PTHR11806:SF0">
    <property type="entry name" value="PROTEIN MTO1 HOMOLOG, MITOCHONDRIAL"/>
    <property type="match status" value="1"/>
</dbReference>
<evidence type="ECO:0000256" key="7">
    <source>
        <dbReference type="ARBA" id="ARBA00022827"/>
    </source>
</evidence>
<name>A0A1H8GPW9_9RHOB</name>
<sequence>MKHFDVIVIGGGHAGIEAAAAAARMGARTALITMQESDIGTLSCNPAIGGLGKGHLVREIDALDGVMGRVADWAGIQFRLLNRRKGPAVQGPRAQMDRARYRVAARRYLSTVPNLEMIFAEVAAFSGRDNHVSGVTLADGSEILATSVVLTTGTFLNGVIHIGDVSRQAGRWGNAASVSLADSLNRFSLPLGRLKTGTPPRIDGRSIAWDRLEMQEGDQEPTLFSYLNDTVVARQISCGITHTNAVTHEIIRENLHRSAMYGGAISGRGPRYCPSIEDKVVRFAEKESHQIFLEPEGLDDTTVYPNGISTSLPADVQLDYVRSIVGLERAEITQPGYAVEYDYVDPRALDADLSVKTVKGLFLAGQINGTTGYEEAGAQGLLAGINAALAATGRDTCRFSRADSYIGVMIDDLTTRGVTEPYRMFTSRAEFRLMIRADNADQRLTQKGIDLGCVGAERAAQFNDKMDRYSSARVLTEETSFTPSQLQSLGVAVRQDGQRRSIFSLLGSQVIDQETASSLAPELADFDPRTLRQIEIDALYDQYADRQRRDVALLKADEDVALPRDFDYSAVPGLSSELRLKLNKAKPTSLAAASKLEGMTPAALTLLLVIARDGKRYSA</sequence>
<dbReference type="InterPro" id="IPR049312">
    <property type="entry name" value="GIDA_C_N"/>
</dbReference>
<dbReference type="PRINTS" id="PR00411">
    <property type="entry name" value="PNDRDTASEI"/>
</dbReference>
<comment type="similarity">
    <text evidence="3 11">Belongs to the MnmG family.</text>
</comment>
<dbReference type="Gene3D" id="1.10.150.570">
    <property type="entry name" value="GidA associated domain, C-terminal subdomain"/>
    <property type="match status" value="1"/>
</dbReference>
<dbReference type="GO" id="GO:0030488">
    <property type="term" value="P:tRNA methylation"/>
    <property type="evidence" value="ECO:0007669"/>
    <property type="project" value="TreeGrafter"/>
</dbReference>
<evidence type="ECO:0000256" key="9">
    <source>
        <dbReference type="ARBA" id="ARBA00025948"/>
    </source>
</evidence>
<dbReference type="PROSITE" id="PS01280">
    <property type="entry name" value="GIDA_1"/>
    <property type="match status" value="1"/>
</dbReference>
<feature type="binding site" evidence="11">
    <location>
        <position position="177"/>
    </location>
    <ligand>
        <name>FAD</name>
        <dbReference type="ChEBI" id="CHEBI:57692"/>
    </ligand>
</feature>
<accession>A0A1H8GPW9</accession>